<dbReference type="GO" id="GO:0006751">
    <property type="term" value="P:glutathione catabolic process"/>
    <property type="evidence" value="ECO:0007669"/>
    <property type="project" value="EnsemblFungi"/>
</dbReference>
<evidence type="ECO:0000313" key="4">
    <source>
        <dbReference type="Proteomes" id="UP000094236"/>
    </source>
</evidence>
<dbReference type="InterPro" id="IPR006840">
    <property type="entry name" value="ChaC"/>
</dbReference>
<dbReference type="AlphaFoldDB" id="A0A1E4TPY4"/>
<dbReference type="PANTHER" id="PTHR12192">
    <property type="entry name" value="CATION TRANSPORT PROTEIN CHAC-RELATED"/>
    <property type="match status" value="1"/>
</dbReference>
<dbReference type="GO" id="GO:0003839">
    <property type="term" value="F:gamma-glutamylcyclotransferase activity"/>
    <property type="evidence" value="ECO:0007669"/>
    <property type="project" value="EnsemblFungi"/>
</dbReference>
<evidence type="ECO:0000256" key="2">
    <source>
        <dbReference type="ARBA" id="ARBA00023239"/>
    </source>
</evidence>
<dbReference type="PANTHER" id="PTHR12192:SF2">
    <property type="entry name" value="GLUTATHIONE-SPECIFIC GAMMA-GLUTAMYLCYCLOTRANSFERASE 2"/>
    <property type="match status" value="1"/>
</dbReference>
<organism evidence="3 4">
    <name type="scientific">Pachysolen tannophilus NRRL Y-2460</name>
    <dbReference type="NCBI Taxonomy" id="669874"/>
    <lineage>
        <taxon>Eukaryota</taxon>
        <taxon>Fungi</taxon>
        <taxon>Dikarya</taxon>
        <taxon>Ascomycota</taxon>
        <taxon>Saccharomycotina</taxon>
        <taxon>Pichiomycetes</taxon>
        <taxon>Pachysolenaceae</taxon>
        <taxon>Pachysolen</taxon>
    </lineage>
</organism>
<sequence length="241" mass="27219">MTYSEKPSWVLGYGSLLFKPPPHAVYRLPGHINGFVRRFWQSSSDHRGTPESPGRVVTLIDLKNIQQNEAFQKDVLKYELRDRAGSGVNFDELTVKDLSIWGCIYYIPPSKAKEVAEYLELREQDGYTAHEVDFNVRLLPDQEADPELLELMSTLNKDANGNYLIKSIVYIGTIDNASFVGPEDINDTASIISTNVGPSGPNLEYLSNLVTSLKTLDPNHNSNDYYLKELLKCSLKFQKKV</sequence>
<keyword evidence="4" id="KW-1185">Reference proteome</keyword>
<dbReference type="GO" id="GO:0005737">
    <property type="term" value="C:cytoplasm"/>
    <property type="evidence" value="ECO:0007669"/>
    <property type="project" value="TreeGrafter"/>
</dbReference>
<keyword evidence="2" id="KW-0456">Lyase</keyword>
<dbReference type="Proteomes" id="UP000094236">
    <property type="component" value="Unassembled WGS sequence"/>
</dbReference>
<dbReference type="STRING" id="669874.A0A1E4TPY4"/>
<accession>A0A1E4TPY4</accession>
<dbReference type="GO" id="GO:0061928">
    <property type="term" value="F:glutathione specific gamma-glutamylcyclotransferase activity"/>
    <property type="evidence" value="ECO:0007669"/>
    <property type="project" value="UniProtKB-EC"/>
</dbReference>
<proteinExistence type="predicted"/>
<evidence type="ECO:0000256" key="1">
    <source>
        <dbReference type="ARBA" id="ARBA00012344"/>
    </source>
</evidence>
<evidence type="ECO:0000313" key="3">
    <source>
        <dbReference type="EMBL" id="ODV93738.1"/>
    </source>
</evidence>
<dbReference type="EC" id="4.3.2.7" evidence="1"/>
<dbReference type="EMBL" id="KV454017">
    <property type="protein sequence ID" value="ODV93738.1"/>
    <property type="molecule type" value="Genomic_DNA"/>
</dbReference>
<gene>
    <name evidence="3" type="ORF">PACTADRAFT_51494</name>
</gene>
<name>A0A1E4TPY4_PACTA</name>
<dbReference type="Pfam" id="PF04752">
    <property type="entry name" value="ChaC"/>
    <property type="match status" value="1"/>
</dbReference>
<protein>
    <recommendedName>
        <fullName evidence="1">glutathione-specific gamma-glutamylcyclotransferase</fullName>
        <ecNumber evidence="1">4.3.2.7</ecNumber>
    </recommendedName>
</protein>
<dbReference type="InterPro" id="IPR013024">
    <property type="entry name" value="GGCT-like"/>
</dbReference>
<dbReference type="OrthoDB" id="1933483at2759"/>
<dbReference type="CDD" id="cd06661">
    <property type="entry name" value="GGCT_like"/>
    <property type="match status" value="1"/>
</dbReference>
<reference evidence="4" key="1">
    <citation type="submission" date="2016-05" db="EMBL/GenBank/DDBJ databases">
        <title>Comparative genomics of biotechnologically important yeasts.</title>
        <authorList>
            <consortium name="DOE Joint Genome Institute"/>
            <person name="Riley R."/>
            <person name="Haridas S."/>
            <person name="Wolfe K.H."/>
            <person name="Lopes M.R."/>
            <person name="Hittinger C.T."/>
            <person name="Goker M."/>
            <person name="Salamov A."/>
            <person name="Wisecaver J."/>
            <person name="Long T.M."/>
            <person name="Aerts A.L."/>
            <person name="Barry K."/>
            <person name="Choi C."/>
            <person name="Clum A."/>
            <person name="Coughlan A.Y."/>
            <person name="Deshpande S."/>
            <person name="Douglass A.P."/>
            <person name="Hanson S.J."/>
            <person name="Klenk H.-P."/>
            <person name="Labutti K."/>
            <person name="Lapidus A."/>
            <person name="Lindquist E."/>
            <person name="Lipzen A."/>
            <person name="Meier-Kolthoff J.P."/>
            <person name="Ohm R.A."/>
            <person name="Otillar R.P."/>
            <person name="Pangilinan J."/>
            <person name="Peng Y."/>
            <person name="Rokas A."/>
            <person name="Rosa C.A."/>
            <person name="Scheuner C."/>
            <person name="Sibirny A.A."/>
            <person name="Slot J.C."/>
            <person name="Stielow J.B."/>
            <person name="Sun H."/>
            <person name="Kurtzman C.P."/>
            <person name="Blackwell M."/>
            <person name="Grigoriev I.V."/>
            <person name="Jeffries T.W."/>
        </authorList>
    </citation>
    <scope>NUCLEOTIDE SEQUENCE [LARGE SCALE GENOMIC DNA]</scope>
    <source>
        <strain evidence="4">NRRL Y-2460</strain>
    </source>
</reference>